<dbReference type="RefSeq" id="WP_348525118.1">
    <property type="nucleotide sequence ID" value="NZ_BSUK01000001.1"/>
</dbReference>
<reference evidence="3" key="1">
    <citation type="journal article" date="2019" name="Int. J. Syst. Evol. Microbiol.">
        <title>The Global Catalogue of Microorganisms (GCM) 10K type strain sequencing project: providing services to taxonomists for standard genome sequencing and annotation.</title>
        <authorList>
            <consortium name="The Broad Institute Genomics Platform"/>
            <consortium name="The Broad Institute Genome Sequencing Center for Infectious Disease"/>
            <person name="Wu L."/>
            <person name="Ma J."/>
        </authorList>
    </citation>
    <scope>NUCLEOTIDE SEQUENCE [LARGE SCALE GENOMIC DNA]</scope>
    <source>
        <strain evidence="3">NBRC 106348</strain>
    </source>
</reference>
<feature type="compositionally biased region" description="Polar residues" evidence="1">
    <location>
        <begin position="27"/>
        <end position="39"/>
    </location>
</feature>
<feature type="compositionally biased region" description="Polar residues" evidence="1">
    <location>
        <begin position="54"/>
        <end position="79"/>
    </location>
</feature>
<accession>A0ABQ6HVV3</accession>
<gene>
    <name evidence="2" type="ORF">GCM10025864_03740</name>
</gene>
<proteinExistence type="predicted"/>
<dbReference type="Proteomes" id="UP001157091">
    <property type="component" value="Unassembled WGS sequence"/>
</dbReference>
<organism evidence="2 3">
    <name type="scientific">Luteimicrobium album</name>
    <dbReference type="NCBI Taxonomy" id="1054550"/>
    <lineage>
        <taxon>Bacteria</taxon>
        <taxon>Bacillati</taxon>
        <taxon>Actinomycetota</taxon>
        <taxon>Actinomycetes</taxon>
        <taxon>Micrococcales</taxon>
        <taxon>Luteimicrobium</taxon>
    </lineage>
</organism>
<sequence>MQRDHGLPGAGPAVDDERPAARARMTASWSEASVPSTSRMRADRAPPRLATKADWSSSEAVLSGPRTPSSPCVAKTSSQ</sequence>
<comment type="caution">
    <text evidence="2">The sequence shown here is derived from an EMBL/GenBank/DDBJ whole genome shotgun (WGS) entry which is preliminary data.</text>
</comment>
<evidence type="ECO:0000313" key="2">
    <source>
        <dbReference type="EMBL" id="GMA22615.1"/>
    </source>
</evidence>
<evidence type="ECO:0000313" key="3">
    <source>
        <dbReference type="Proteomes" id="UP001157091"/>
    </source>
</evidence>
<dbReference type="EMBL" id="BSUK01000001">
    <property type="protein sequence ID" value="GMA22615.1"/>
    <property type="molecule type" value="Genomic_DNA"/>
</dbReference>
<keyword evidence="3" id="KW-1185">Reference proteome</keyword>
<feature type="region of interest" description="Disordered" evidence="1">
    <location>
        <begin position="1"/>
        <end position="79"/>
    </location>
</feature>
<protein>
    <submittedName>
        <fullName evidence="2">Uncharacterized protein</fullName>
    </submittedName>
</protein>
<evidence type="ECO:0000256" key="1">
    <source>
        <dbReference type="SAM" id="MobiDB-lite"/>
    </source>
</evidence>
<name>A0ABQ6HVV3_9MICO</name>